<dbReference type="Proteomes" id="UP000292627">
    <property type="component" value="Unassembled WGS sequence"/>
</dbReference>
<dbReference type="OrthoDB" id="9881200at2"/>
<name>A0A4Q8LE62_9GAMM</name>
<organism evidence="1 2">
    <name type="scientific">Pseudoxanthomonas winnipegensis</name>
    <dbReference type="NCBI Taxonomy" id="2480810"/>
    <lineage>
        <taxon>Bacteria</taxon>
        <taxon>Pseudomonadati</taxon>
        <taxon>Pseudomonadota</taxon>
        <taxon>Gammaproteobacteria</taxon>
        <taxon>Lysobacterales</taxon>
        <taxon>Lysobacteraceae</taxon>
        <taxon>Pseudoxanthomonas</taxon>
    </lineage>
</organism>
<sequence>MSIQRELVQERVSAAATQLVGFARSSRDDQRAWAIRLLAAATRDLPPGERAAVQAGFCEVMRMFELAGTR</sequence>
<dbReference type="AlphaFoldDB" id="A0A4Q8LE62"/>
<dbReference type="EMBL" id="SHMC01000002">
    <property type="protein sequence ID" value="TAA26966.1"/>
    <property type="molecule type" value="Genomic_DNA"/>
</dbReference>
<dbReference type="RefSeq" id="WP_130550818.1">
    <property type="nucleotide sequence ID" value="NZ_SHMC01000002.1"/>
</dbReference>
<comment type="caution">
    <text evidence="1">The sequence shown here is derived from an EMBL/GenBank/DDBJ whole genome shotgun (WGS) entry which is preliminary data.</text>
</comment>
<proteinExistence type="predicted"/>
<reference evidence="1 2" key="1">
    <citation type="submission" date="2019-02" db="EMBL/GenBank/DDBJ databases">
        <title>WGS of Pseudoxanthomonas species novum from clinical isolates.</title>
        <authorList>
            <person name="Bernier A.-M."/>
            <person name="Bernard K."/>
            <person name="Vachon A."/>
        </authorList>
    </citation>
    <scope>NUCLEOTIDE SEQUENCE [LARGE SCALE GENOMIC DNA]</scope>
    <source>
        <strain evidence="1 2">NML171200</strain>
    </source>
</reference>
<evidence type="ECO:0000313" key="2">
    <source>
        <dbReference type="Proteomes" id="UP000292627"/>
    </source>
</evidence>
<protein>
    <submittedName>
        <fullName evidence="1">Uncharacterized protein</fullName>
    </submittedName>
</protein>
<accession>A0A4Q8LE62</accession>
<gene>
    <name evidence="1" type="ORF">EA660_07090</name>
</gene>
<evidence type="ECO:0000313" key="1">
    <source>
        <dbReference type="EMBL" id="TAA26966.1"/>
    </source>
</evidence>